<dbReference type="VEuPathDB" id="FungiDB:AB675_2643"/>
<protein>
    <submittedName>
        <fullName evidence="1">Uncharacterized protein</fullName>
    </submittedName>
</protein>
<proteinExistence type="predicted"/>
<evidence type="ECO:0000313" key="1">
    <source>
        <dbReference type="EMBL" id="KPI45297.1"/>
    </source>
</evidence>
<reference evidence="1 2" key="1">
    <citation type="submission" date="2015-06" db="EMBL/GenBank/DDBJ databases">
        <title>Draft genome of the ant-associated black yeast Phialophora attae CBS 131958.</title>
        <authorList>
            <person name="Moreno L.F."/>
            <person name="Stielow B.J."/>
            <person name="de Hoog S."/>
            <person name="Vicente V.A."/>
            <person name="Weiss V.A."/>
            <person name="de Vries M."/>
            <person name="Cruz L.M."/>
            <person name="Souza E.M."/>
        </authorList>
    </citation>
    <scope>NUCLEOTIDE SEQUENCE [LARGE SCALE GENOMIC DNA]</scope>
    <source>
        <strain evidence="1 2">CBS 131958</strain>
    </source>
</reference>
<organism evidence="1 2">
    <name type="scientific">Cyphellophora attinorum</name>
    <dbReference type="NCBI Taxonomy" id="1664694"/>
    <lineage>
        <taxon>Eukaryota</taxon>
        <taxon>Fungi</taxon>
        <taxon>Dikarya</taxon>
        <taxon>Ascomycota</taxon>
        <taxon>Pezizomycotina</taxon>
        <taxon>Eurotiomycetes</taxon>
        <taxon>Chaetothyriomycetidae</taxon>
        <taxon>Chaetothyriales</taxon>
        <taxon>Cyphellophoraceae</taxon>
        <taxon>Cyphellophora</taxon>
    </lineage>
</organism>
<sequence>MASKDIKDPKALKAATKGFKTTTITSDDDIILESPPLGNGQTCPYHKDVLAVKHALSSDKRVEETLMERMLDNHPGKQSSIVALANSKLNITKGCTCAQDKQSTKTRL</sequence>
<dbReference type="EMBL" id="LFJN01000002">
    <property type="protein sequence ID" value="KPI45297.1"/>
    <property type="molecule type" value="Genomic_DNA"/>
</dbReference>
<dbReference type="RefSeq" id="XP_018005260.1">
    <property type="nucleotide sequence ID" value="XM_018142632.1"/>
</dbReference>
<name>A0A0N1HAT7_9EURO</name>
<gene>
    <name evidence="1" type="ORF">AB675_2643</name>
</gene>
<accession>A0A0N1HAT7</accession>
<evidence type="ECO:0000313" key="2">
    <source>
        <dbReference type="Proteomes" id="UP000038010"/>
    </source>
</evidence>
<dbReference type="Proteomes" id="UP000038010">
    <property type="component" value="Unassembled WGS sequence"/>
</dbReference>
<dbReference type="OrthoDB" id="3547690at2759"/>
<dbReference type="GeneID" id="28734512"/>
<dbReference type="AlphaFoldDB" id="A0A0N1HAT7"/>
<keyword evidence="2" id="KW-1185">Reference proteome</keyword>
<comment type="caution">
    <text evidence="1">The sequence shown here is derived from an EMBL/GenBank/DDBJ whole genome shotgun (WGS) entry which is preliminary data.</text>
</comment>